<organism evidence="11 12">
    <name type="scientific">Helobdella robusta</name>
    <name type="common">Californian leech</name>
    <dbReference type="NCBI Taxonomy" id="6412"/>
    <lineage>
        <taxon>Eukaryota</taxon>
        <taxon>Metazoa</taxon>
        <taxon>Spiralia</taxon>
        <taxon>Lophotrochozoa</taxon>
        <taxon>Annelida</taxon>
        <taxon>Clitellata</taxon>
        <taxon>Hirudinea</taxon>
        <taxon>Rhynchobdellida</taxon>
        <taxon>Glossiphoniidae</taxon>
        <taxon>Helobdella</taxon>
    </lineage>
</organism>
<dbReference type="AlphaFoldDB" id="T1FWQ9"/>
<dbReference type="GO" id="GO:0006537">
    <property type="term" value="P:glutamate biosynthetic process"/>
    <property type="evidence" value="ECO:0000318"/>
    <property type="project" value="GO_Central"/>
</dbReference>
<dbReference type="OrthoDB" id="9995210at2759"/>
<dbReference type="EMBL" id="KB096286">
    <property type="protein sequence ID" value="ESO06750.1"/>
    <property type="molecule type" value="Genomic_DNA"/>
</dbReference>
<dbReference type="EC" id="3.5.1.2" evidence="3"/>
<reference evidence="10 12" key="2">
    <citation type="journal article" date="2013" name="Nature">
        <title>Insights into bilaterian evolution from three spiralian genomes.</title>
        <authorList>
            <person name="Simakov O."/>
            <person name="Marletaz F."/>
            <person name="Cho S.J."/>
            <person name="Edsinger-Gonzales E."/>
            <person name="Havlak P."/>
            <person name="Hellsten U."/>
            <person name="Kuo D.H."/>
            <person name="Larsson T."/>
            <person name="Lv J."/>
            <person name="Arendt D."/>
            <person name="Savage R."/>
            <person name="Osoegawa K."/>
            <person name="de Jong P."/>
            <person name="Grimwood J."/>
            <person name="Chapman J.A."/>
            <person name="Shapiro H."/>
            <person name="Aerts A."/>
            <person name="Otillar R.P."/>
            <person name="Terry A.Y."/>
            <person name="Boore J.L."/>
            <person name="Grigoriev I.V."/>
            <person name="Lindberg D.R."/>
            <person name="Seaver E.C."/>
            <person name="Weisblat D.A."/>
            <person name="Putnam N.H."/>
            <person name="Rokhsar D.S."/>
        </authorList>
    </citation>
    <scope>NUCLEOTIDE SEQUENCE</scope>
</reference>
<dbReference type="Pfam" id="PF12796">
    <property type="entry name" value="Ank_2"/>
    <property type="match status" value="1"/>
</dbReference>
<dbReference type="Pfam" id="PF17959">
    <property type="entry name" value="EF-hand_14"/>
    <property type="match status" value="1"/>
</dbReference>
<dbReference type="SMART" id="SM00248">
    <property type="entry name" value="ANK"/>
    <property type="match status" value="2"/>
</dbReference>
<comment type="catalytic activity">
    <reaction evidence="7">
        <text>L-glutamine + H2O = L-glutamate + NH4(+)</text>
        <dbReference type="Rhea" id="RHEA:15889"/>
        <dbReference type="ChEBI" id="CHEBI:15377"/>
        <dbReference type="ChEBI" id="CHEBI:28938"/>
        <dbReference type="ChEBI" id="CHEBI:29985"/>
        <dbReference type="ChEBI" id="CHEBI:58359"/>
        <dbReference type="EC" id="3.5.1.2"/>
    </reaction>
</comment>
<evidence type="ECO:0000256" key="6">
    <source>
        <dbReference type="ARBA" id="ARBA00023043"/>
    </source>
</evidence>
<dbReference type="KEGG" id="hro:HELRODRAFT_195098"/>
<dbReference type="Gene3D" id="1.25.40.20">
    <property type="entry name" value="Ankyrin repeat-containing domain"/>
    <property type="match status" value="1"/>
</dbReference>
<dbReference type="Proteomes" id="UP000015101">
    <property type="component" value="Unassembled WGS sequence"/>
</dbReference>
<dbReference type="InterPro" id="IPR041541">
    <property type="entry name" value="Glutaminase_EF-hand"/>
</dbReference>
<comment type="subunit">
    <text evidence="2">Homotetramer.</text>
</comment>
<name>T1FWQ9_HELRO</name>
<dbReference type="Gene3D" id="3.40.710.10">
    <property type="entry name" value="DD-peptidase/beta-lactamase superfamily"/>
    <property type="match status" value="1"/>
</dbReference>
<keyword evidence="4" id="KW-0677">Repeat</keyword>
<dbReference type="SUPFAM" id="SSF48403">
    <property type="entry name" value="Ankyrin repeat"/>
    <property type="match status" value="1"/>
</dbReference>
<dbReference type="InterPro" id="IPR012338">
    <property type="entry name" value="Beta-lactam/transpept-like"/>
</dbReference>
<reference evidence="12" key="1">
    <citation type="submission" date="2012-12" db="EMBL/GenBank/DDBJ databases">
        <authorList>
            <person name="Hellsten U."/>
            <person name="Grimwood J."/>
            <person name="Chapman J.A."/>
            <person name="Shapiro H."/>
            <person name="Aerts A."/>
            <person name="Otillar R.P."/>
            <person name="Terry A.Y."/>
            <person name="Boore J.L."/>
            <person name="Simakov O."/>
            <person name="Marletaz F."/>
            <person name="Cho S.-J."/>
            <person name="Edsinger-Gonzales E."/>
            <person name="Havlak P."/>
            <person name="Kuo D.-H."/>
            <person name="Larsson T."/>
            <person name="Lv J."/>
            <person name="Arendt D."/>
            <person name="Savage R."/>
            <person name="Osoegawa K."/>
            <person name="de Jong P."/>
            <person name="Lindberg D.R."/>
            <person name="Seaver E.C."/>
            <person name="Weisblat D.A."/>
            <person name="Putnam N.H."/>
            <person name="Grigoriev I.V."/>
            <person name="Rokhsar D.S."/>
        </authorList>
    </citation>
    <scope>NUCLEOTIDE SEQUENCE</scope>
</reference>
<dbReference type="GO" id="GO:0006543">
    <property type="term" value="P:L-glutamine catabolic process"/>
    <property type="evidence" value="ECO:0000318"/>
    <property type="project" value="GO_Central"/>
</dbReference>
<dbReference type="RefSeq" id="XP_009015153.1">
    <property type="nucleotide sequence ID" value="XM_009016905.1"/>
</dbReference>
<dbReference type="SUPFAM" id="SSF56601">
    <property type="entry name" value="beta-lactamase/transpeptidase-like"/>
    <property type="match status" value="1"/>
</dbReference>
<dbReference type="STRING" id="6412.T1FWQ9"/>
<dbReference type="GeneID" id="20213254"/>
<proteinExistence type="inferred from homology"/>
<evidence type="ECO:0000256" key="3">
    <source>
        <dbReference type="ARBA" id="ARBA00012918"/>
    </source>
</evidence>
<keyword evidence="12" id="KW-1185">Reference proteome</keyword>
<evidence type="ECO:0000259" key="9">
    <source>
        <dbReference type="Pfam" id="PF17959"/>
    </source>
</evidence>
<evidence type="ECO:0000256" key="7">
    <source>
        <dbReference type="ARBA" id="ARBA00049534"/>
    </source>
</evidence>
<evidence type="ECO:0000256" key="2">
    <source>
        <dbReference type="ARBA" id="ARBA00011881"/>
    </source>
</evidence>
<dbReference type="eggNOG" id="KOG0506">
    <property type="taxonomic scope" value="Eukaryota"/>
</dbReference>
<evidence type="ECO:0000313" key="10">
    <source>
        <dbReference type="EMBL" id="ESO06750.1"/>
    </source>
</evidence>
<dbReference type="InParanoid" id="T1FWQ9"/>
<keyword evidence="5" id="KW-0378">Hydrolase</keyword>
<dbReference type="FunFam" id="3.40.710.10:FF:000005">
    <property type="entry name" value="Glutaminase"/>
    <property type="match status" value="1"/>
</dbReference>
<dbReference type="PANTHER" id="PTHR12544:SF29">
    <property type="entry name" value="GLUTAMINASE"/>
    <property type="match status" value="1"/>
</dbReference>
<comment type="similarity">
    <text evidence="1">Belongs to the glutaminase family.</text>
</comment>
<dbReference type="EnsemblMetazoa" id="HelroT195098">
    <property type="protein sequence ID" value="HelroP195098"/>
    <property type="gene ID" value="HelroG195098"/>
</dbReference>
<dbReference type="InterPro" id="IPR002110">
    <property type="entry name" value="Ankyrin_rpt"/>
</dbReference>
<keyword evidence="6 8" id="KW-0040">ANK repeat</keyword>
<dbReference type="InterPro" id="IPR036770">
    <property type="entry name" value="Ankyrin_rpt-contain_sf"/>
</dbReference>
<evidence type="ECO:0000313" key="11">
    <source>
        <dbReference type="EnsemblMetazoa" id="HelroP195098"/>
    </source>
</evidence>
<evidence type="ECO:0000313" key="12">
    <source>
        <dbReference type="Proteomes" id="UP000015101"/>
    </source>
</evidence>
<dbReference type="HOGENOM" id="CLU_016439_1_0_1"/>
<dbReference type="InterPro" id="IPR015868">
    <property type="entry name" value="Glutaminase"/>
</dbReference>
<dbReference type="PROSITE" id="PS50088">
    <property type="entry name" value="ANK_REPEAT"/>
    <property type="match status" value="1"/>
</dbReference>
<dbReference type="FunFam" id="1.25.40.20:FF:000069">
    <property type="entry name" value="Glutaminase, isoform E"/>
    <property type="match status" value="1"/>
</dbReference>
<dbReference type="EMBL" id="AMQM01009337">
    <property type="status" value="NOT_ANNOTATED_CDS"/>
    <property type="molecule type" value="Genomic_DNA"/>
</dbReference>
<sequence>MSLKFYLKCLNFHLVSNRETFLNKFYNHKLKKLVSVTRWFPSFPKTYFNLAATITPICGEKKFSKNSNSNCDRRKTLLGSPNDRQKLLNFSFCPSSQSSSFSTSSSSSSLSSFENEDLSDHLFDLISENNSVSCSEIIRNLAACGLWHNDPRLAKFYVRLENRKKTSILPTFHEYDRLSRETFKWLVEGSEVLIKKALCDEFIIPDFIRFCKTLNEIYRDCRTNWGGSSSAWPHEDNKSLGHLNFAGSGSDYWGVSLCTIDGQRHNMGDVDVFFPLHSCSWPFNYSFAIKQLGSDEVHRFVGSETPQNFPPSLSQLFPSSPSSLSSLNPLSLPGSLLISSLLHRNVQTAEKRFTKLLSGYEKLVRDDEDGRVRLNEELHEVVRKRSHNWKSVAHSLAAYNCFPRGTCVEETLNMSMLASCLEVDARSLALMAAYYANGGRCPLSMEMPTYIRSAVTLPKIEHQQLTMTRNTLTFMHSSSTFSRSIHLPICTSLTGAMILVVNGVLGMCLWSPPLNDEGLSCRGIEFCREFVKRFNLQNSEFTGFGVKDDPRVRRSFKKVGHMGELLFAAYRGDLSSLRNMHKSGLNMNARDYDGRTALHVACSEGNLDCVRYLIDECKVDMEAVDRWNHKPLHEATRLQRRDIQDYLVNKINSRISSGGDDLIFE</sequence>
<evidence type="ECO:0000256" key="5">
    <source>
        <dbReference type="ARBA" id="ARBA00022801"/>
    </source>
</evidence>
<dbReference type="Gene3D" id="1.10.238.210">
    <property type="match status" value="1"/>
</dbReference>
<evidence type="ECO:0000256" key="1">
    <source>
        <dbReference type="ARBA" id="ARBA00011076"/>
    </source>
</evidence>
<feature type="domain" description="Glutaminase EF-hand" evidence="9">
    <location>
        <begin position="119"/>
        <end position="205"/>
    </location>
</feature>
<dbReference type="Pfam" id="PF04960">
    <property type="entry name" value="Glutaminase"/>
    <property type="match status" value="1"/>
</dbReference>
<reference evidence="11" key="3">
    <citation type="submission" date="2015-06" db="UniProtKB">
        <authorList>
            <consortium name="EnsemblMetazoa"/>
        </authorList>
    </citation>
    <scope>IDENTIFICATION</scope>
</reference>
<dbReference type="PROSITE" id="PS50297">
    <property type="entry name" value="ANK_REP_REGION"/>
    <property type="match status" value="1"/>
</dbReference>
<feature type="repeat" description="ANK" evidence="8">
    <location>
        <begin position="593"/>
        <end position="615"/>
    </location>
</feature>
<dbReference type="PANTHER" id="PTHR12544">
    <property type="entry name" value="GLUTAMINASE"/>
    <property type="match status" value="1"/>
</dbReference>
<dbReference type="CTD" id="20213254"/>
<gene>
    <name evidence="11" type="primary">20213254</name>
    <name evidence="10" type="ORF">HELRODRAFT_195098</name>
</gene>
<evidence type="ECO:0000256" key="4">
    <source>
        <dbReference type="ARBA" id="ARBA00022737"/>
    </source>
</evidence>
<dbReference type="GO" id="GO:0004359">
    <property type="term" value="F:glutaminase activity"/>
    <property type="evidence" value="ECO:0000318"/>
    <property type="project" value="GO_Central"/>
</dbReference>
<protein>
    <recommendedName>
        <fullName evidence="3">glutaminase</fullName>
        <ecNumber evidence="3">3.5.1.2</ecNumber>
    </recommendedName>
</protein>
<evidence type="ECO:0000256" key="8">
    <source>
        <dbReference type="PROSITE-ProRule" id="PRU00023"/>
    </source>
</evidence>
<accession>T1FWQ9</accession>